<organism evidence="1 2">
    <name type="scientific">Meloidogyne hapla</name>
    <name type="common">Root-knot nematode worm</name>
    <dbReference type="NCBI Taxonomy" id="6305"/>
    <lineage>
        <taxon>Eukaryota</taxon>
        <taxon>Metazoa</taxon>
        <taxon>Ecdysozoa</taxon>
        <taxon>Nematoda</taxon>
        <taxon>Chromadorea</taxon>
        <taxon>Rhabditida</taxon>
        <taxon>Tylenchina</taxon>
        <taxon>Tylenchomorpha</taxon>
        <taxon>Tylenchoidea</taxon>
        <taxon>Meloidogynidae</taxon>
        <taxon>Meloidogyninae</taxon>
        <taxon>Meloidogyne</taxon>
    </lineage>
</organism>
<keyword evidence="1" id="KW-1185">Reference proteome</keyword>
<dbReference type="Proteomes" id="UP000095281">
    <property type="component" value="Unplaced"/>
</dbReference>
<proteinExistence type="predicted"/>
<reference evidence="2" key="1">
    <citation type="submission" date="2016-11" db="UniProtKB">
        <authorList>
            <consortium name="WormBaseParasite"/>
        </authorList>
    </citation>
    <scope>IDENTIFICATION</scope>
</reference>
<evidence type="ECO:0000313" key="1">
    <source>
        <dbReference type="Proteomes" id="UP000095281"/>
    </source>
</evidence>
<sequence length="81" mass="9729">DIFSIEISHLTIHYSINDFKCKKEVFNFRLNKELKEKWKSAIDENIPLYFTKFDTGMENQNMISQCFARNIDLIIYEKEGM</sequence>
<name>A0A1I8BBV7_MELHA</name>
<dbReference type="AlphaFoldDB" id="A0A1I8BBV7"/>
<accession>A0A1I8BBV7</accession>
<protein>
    <submittedName>
        <fullName evidence="2">SAM-dependent methyltransferase</fullName>
    </submittedName>
</protein>
<dbReference type="WBParaSite" id="MhA1_Contig1782.frz3.gene14">
    <property type="protein sequence ID" value="MhA1_Contig1782.frz3.gene14"/>
    <property type="gene ID" value="MhA1_Contig1782.frz3.gene14"/>
</dbReference>
<evidence type="ECO:0000313" key="2">
    <source>
        <dbReference type="WBParaSite" id="MhA1_Contig1782.frz3.gene14"/>
    </source>
</evidence>